<comment type="caution">
    <text evidence="2">The sequence shown here is derived from an EMBL/GenBank/DDBJ whole genome shotgun (WGS) entry which is preliminary data.</text>
</comment>
<evidence type="ECO:0000313" key="2">
    <source>
        <dbReference type="EMBL" id="MDB8002621.1"/>
    </source>
</evidence>
<accession>A0AAW6CTA3</accession>
<evidence type="ECO:0000313" key="3">
    <source>
        <dbReference type="Proteomes" id="UP001210809"/>
    </source>
</evidence>
<keyword evidence="1" id="KW-1133">Transmembrane helix</keyword>
<name>A0AAW6CTA3_9FIRM</name>
<protein>
    <submittedName>
        <fullName evidence="2">Uncharacterized protein</fullName>
    </submittedName>
</protein>
<keyword evidence="1" id="KW-0812">Transmembrane</keyword>
<organism evidence="2 3">
    <name type="scientific">[Eubacterium] siraeum</name>
    <dbReference type="NCBI Taxonomy" id="39492"/>
    <lineage>
        <taxon>Bacteria</taxon>
        <taxon>Bacillati</taxon>
        <taxon>Bacillota</taxon>
        <taxon>Clostridia</taxon>
        <taxon>Eubacteriales</taxon>
        <taxon>Oscillospiraceae</taxon>
        <taxon>Oscillospiraceae incertae sedis</taxon>
    </lineage>
</organism>
<dbReference type="AlphaFoldDB" id="A0AAW6CTA3"/>
<gene>
    <name evidence="2" type="ORF">PNE09_00920</name>
</gene>
<dbReference type="EMBL" id="JAQLXW010000001">
    <property type="protein sequence ID" value="MDB8002621.1"/>
    <property type="molecule type" value="Genomic_DNA"/>
</dbReference>
<proteinExistence type="predicted"/>
<feature type="transmembrane region" description="Helical" evidence="1">
    <location>
        <begin position="7"/>
        <end position="28"/>
    </location>
</feature>
<evidence type="ECO:0000256" key="1">
    <source>
        <dbReference type="SAM" id="Phobius"/>
    </source>
</evidence>
<reference evidence="2" key="1">
    <citation type="submission" date="2023-01" db="EMBL/GenBank/DDBJ databases">
        <title>Human gut microbiome strain richness.</title>
        <authorList>
            <person name="Chen-Liaw A."/>
        </authorList>
    </citation>
    <scope>NUCLEOTIDE SEQUENCE</scope>
    <source>
        <strain evidence="2">1001283st1_G1_1001283B150217_161031</strain>
    </source>
</reference>
<keyword evidence="1" id="KW-0472">Membrane</keyword>
<sequence>MKIAKIIAYVVAQLLRIWVTAFAGIAVYVPLSALAYAERGYKAIGGEMLPVAIVAVAVWYGLGWLMREWCKDMIGGGHDDRS</sequence>
<dbReference type="Proteomes" id="UP001210809">
    <property type="component" value="Unassembled WGS sequence"/>
</dbReference>
<feature type="transmembrane region" description="Helical" evidence="1">
    <location>
        <begin position="48"/>
        <end position="66"/>
    </location>
</feature>